<reference evidence="3 4" key="1">
    <citation type="submission" date="2019-04" db="EMBL/GenBank/DDBJ databases">
        <authorList>
            <person name="Grouzdev D.S."/>
            <person name="Nazina T.N."/>
        </authorList>
    </citation>
    <scope>NUCLEOTIDE SEQUENCE [LARGE SCALE GENOMIC DNA]</scope>
    <source>
        <strain evidence="3 4">SHC 3-19</strain>
    </source>
</reference>
<dbReference type="RefSeq" id="WP_138348510.1">
    <property type="nucleotide sequence ID" value="NZ_SROY01000002.1"/>
</dbReference>
<dbReference type="PANTHER" id="PTHR42852">
    <property type="entry name" value="THIOL:DISULFIDE INTERCHANGE PROTEIN DSBE"/>
    <property type="match status" value="1"/>
</dbReference>
<dbReference type="InterPro" id="IPR017937">
    <property type="entry name" value="Thioredoxin_CS"/>
</dbReference>
<dbReference type="CDD" id="cd03011">
    <property type="entry name" value="TlpA_like_ScsD_MtbDsbE"/>
    <property type="match status" value="1"/>
</dbReference>
<dbReference type="EMBL" id="SROY01000002">
    <property type="protein sequence ID" value="TLX22220.1"/>
    <property type="molecule type" value="Genomic_DNA"/>
</dbReference>
<dbReference type="STRING" id="1123377.GCA_000423885_00372"/>
<dbReference type="InterPro" id="IPR013766">
    <property type="entry name" value="Thioredoxin_domain"/>
</dbReference>
<dbReference type="InterPro" id="IPR000866">
    <property type="entry name" value="AhpC/TSA"/>
</dbReference>
<sequence>MTSAPHPDRPRWPARLRRLAIQLLLLLAFIAALDWYRAPDARAVAVARLTTTQGRRVDFQTQRQPTVLYVWAEWCGYCRHTSPAIERLHRSGHRVVSVAMQSGTDAQVHTYMREHALTFPVVNDPDGAISHALGVGVTPTIAIISDGRMRLATSGWTSEYGLRLRLWLAR</sequence>
<name>A0A5R9PHY2_9GAMM</name>
<evidence type="ECO:0000259" key="2">
    <source>
        <dbReference type="PROSITE" id="PS51352"/>
    </source>
</evidence>
<proteinExistence type="predicted"/>
<dbReference type="GO" id="GO:0016209">
    <property type="term" value="F:antioxidant activity"/>
    <property type="evidence" value="ECO:0007669"/>
    <property type="project" value="InterPro"/>
</dbReference>
<dbReference type="Gene3D" id="3.40.30.10">
    <property type="entry name" value="Glutaredoxin"/>
    <property type="match status" value="1"/>
</dbReference>
<dbReference type="PROSITE" id="PS51352">
    <property type="entry name" value="THIOREDOXIN_2"/>
    <property type="match status" value="1"/>
</dbReference>
<dbReference type="InterPro" id="IPR050553">
    <property type="entry name" value="Thioredoxin_ResA/DsbE_sf"/>
</dbReference>
<evidence type="ECO:0000256" key="1">
    <source>
        <dbReference type="ARBA" id="ARBA00023284"/>
    </source>
</evidence>
<dbReference type="AlphaFoldDB" id="A0A5R9PHY2"/>
<protein>
    <submittedName>
        <fullName evidence="3">Protein disulfide oxidoreductase</fullName>
    </submittedName>
</protein>
<dbReference type="PANTHER" id="PTHR42852:SF17">
    <property type="entry name" value="THIOREDOXIN-LIKE PROTEIN HI_1115"/>
    <property type="match status" value="1"/>
</dbReference>
<dbReference type="Pfam" id="PF00578">
    <property type="entry name" value="AhpC-TSA"/>
    <property type="match status" value="1"/>
</dbReference>
<dbReference type="SUPFAM" id="SSF52833">
    <property type="entry name" value="Thioredoxin-like"/>
    <property type="match status" value="1"/>
</dbReference>
<dbReference type="InterPro" id="IPR036249">
    <property type="entry name" value="Thioredoxin-like_sf"/>
</dbReference>
<keyword evidence="1" id="KW-0676">Redox-active center</keyword>
<keyword evidence="4" id="KW-1185">Reference proteome</keyword>
<dbReference type="GO" id="GO:0015036">
    <property type="term" value="F:disulfide oxidoreductase activity"/>
    <property type="evidence" value="ECO:0007669"/>
    <property type="project" value="UniProtKB-ARBA"/>
</dbReference>
<organism evidence="3 4">
    <name type="scientific">Thermomonas fusca</name>
    <dbReference type="NCBI Taxonomy" id="215690"/>
    <lineage>
        <taxon>Bacteria</taxon>
        <taxon>Pseudomonadati</taxon>
        <taxon>Pseudomonadota</taxon>
        <taxon>Gammaproteobacteria</taxon>
        <taxon>Lysobacterales</taxon>
        <taxon>Lysobacteraceae</taxon>
        <taxon>Thermomonas</taxon>
    </lineage>
</organism>
<dbReference type="PROSITE" id="PS00194">
    <property type="entry name" value="THIOREDOXIN_1"/>
    <property type="match status" value="1"/>
</dbReference>
<evidence type="ECO:0000313" key="4">
    <source>
        <dbReference type="Proteomes" id="UP000308508"/>
    </source>
</evidence>
<accession>A0A5R9PHY2</accession>
<feature type="domain" description="Thioredoxin" evidence="2">
    <location>
        <begin position="38"/>
        <end position="170"/>
    </location>
</feature>
<gene>
    <name evidence="3" type="ORF">E5S66_06835</name>
</gene>
<evidence type="ECO:0000313" key="3">
    <source>
        <dbReference type="EMBL" id="TLX22220.1"/>
    </source>
</evidence>
<dbReference type="Proteomes" id="UP000308508">
    <property type="component" value="Unassembled WGS sequence"/>
</dbReference>
<comment type="caution">
    <text evidence="3">The sequence shown here is derived from an EMBL/GenBank/DDBJ whole genome shotgun (WGS) entry which is preliminary data.</text>
</comment>